<proteinExistence type="inferred from homology"/>
<gene>
    <name evidence="4" type="ORF">DBO85_12635</name>
</gene>
<evidence type="ECO:0000259" key="2">
    <source>
        <dbReference type="Pfam" id="PF01370"/>
    </source>
</evidence>
<dbReference type="Pfam" id="PF01370">
    <property type="entry name" value="Epimerase"/>
    <property type="match status" value="1"/>
</dbReference>
<dbReference type="InterPro" id="IPR036291">
    <property type="entry name" value="NAD(P)-bd_dom_sf"/>
</dbReference>
<dbReference type="NCBIfam" id="TIGR01777">
    <property type="entry name" value="yfcH"/>
    <property type="match status" value="1"/>
</dbReference>
<dbReference type="InterPro" id="IPR013549">
    <property type="entry name" value="DUF1731"/>
</dbReference>
<accession>A0A2T5P652</accession>
<dbReference type="OrthoDB" id="9801773at2"/>
<evidence type="ECO:0000256" key="1">
    <source>
        <dbReference type="ARBA" id="ARBA00009353"/>
    </source>
</evidence>
<protein>
    <submittedName>
        <fullName evidence="4">TIGR01777 family protein</fullName>
    </submittedName>
</protein>
<dbReference type="InterPro" id="IPR010099">
    <property type="entry name" value="SDR39U1"/>
</dbReference>
<comment type="similarity">
    <text evidence="1">Belongs to the NAD(P)-dependent epimerase/dehydratase family. SDR39U1 subfamily.</text>
</comment>
<evidence type="ECO:0000313" key="4">
    <source>
        <dbReference type="EMBL" id="PTU73194.1"/>
    </source>
</evidence>
<dbReference type="InterPro" id="IPR001509">
    <property type="entry name" value="Epimerase_deHydtase"/>
</dbReference>
<dbReference type="Pfam" id="PF08338">
    <property type="entry name" value="DUF1731"/>
    <property type="match status" value="1"/>
</dbReference>
<dbReference type="RefSeq" id="WP_108107638.1">
    <property type="nucleotide sequence ID" value="NZ_QASN01000020.1"/>
</dbReference>
<dbReference type="PANTHER" id="PTHR11092">
    <property type="entry name" value="SUGAR NUCLEOTIDE EPIMERASE RELATED"/>
    <property type="match status" value="1"/>
</dbReference>
<dbReference type="Gene3D" id="3.40.50.720">
    <property type="entry name" value="NAD(P)-binding Rossmann-like Domain"/>
    <property type="match status" value="1"/>
</dbReference>
<keyword evidence="5" id="KW-1185">Reference proteome</keyword>
<sequence>MSDTTIALRDGTSHTLRILMTGGTGFIGRPLAAALGLAGHDLLILSRGGPPPAKEAWGQARFVRDLQQLGCDEHIDCIINLAGEPLAGGRWNAERKARFLGSRLQVTDQLLQLVQRLEHKPKVLLNASAVGYYGHQQDQPLDEGASARDCFSHQLCARWEERAGAFEPLGLRVCLLRIGVVLGRDGGPLAELRRPFDWGIATQLGNGRQWLPWIHLQDVLDICAFALGQPQLQGAINLTAPEPVTQAEFSRALRRQITHPCLPLPVPAWLLRLLVGEMADEILLSGQRVVPHKLLQHGYVFRYPTLAQALIDLTSTVGNPHT</sequence>
<dbReference type="SUPFAM" id="SSF51735">
    <property type="entry name" value="NAD(P)-binding Rossmann-fold domains"/>
    <property type="match status" value="1"/>
</dbReference>
<dbReference type="PANTHER" id="PTHR11092:SF0">
    <property type="entry name" value="EPIMERASE FAMILY PROTEIN SDR39U1"/>
    <property type="match status" value="1"/>
</dbReference>
<name>A0A2T5P652_9PSED</name>
<comment type="caution">
    <text evidence="4">The sequence shown here is derived from an EMBL/GenBank/DDBJ whole genome shotgun (WGS) entry which is preliminary data.</text>
</comment>
<dbReference type="AlphaFoldDB" id="A0A2T5P652"/>
<dbReference type="EMBL" id="QASN01000020">
    <property type="protein sequence ID" value="PTU73194.1"/>
    <property type="molecule type" value="Genomic_DNA"/>
</dbReference>
<dbReference type="Proteomes" id="UP000244064">
    <property type="component" value="Unassembled WGS sequence"/>
</dbReference>
<organism evidence="4 5">
    <name type="scientific">Pseudomonas mangrovi</name>
    <dbReference type="NCBI Taxonomy" id="2161748"/>
    <lineage>
        <taxon>Bacteria</taxon>
        <taxon>Pseudomonadati</taxon>
        <taxon>Pseudomonadota</taxon>
        <taxon>Gammaproteobacteria</taxon>
        <taxon>Pseudomonadales</taxon>
        <taxon>Pseudomonadaceae</taxon>
        <taxon>Pseudomonas</taxon>
    </lineage>
</organism>
<evidence type="ECO:0000259" key="3">
    <source>
        <dbReference type="Pfam" id="PF08338"/>
    </source>
</evidence>
<evidence type="ECO:0000313" key="5">
    <source>
        <dbReference type="Proteomes" id="UP000244064"/>
    </source>
</evidence>
<feature type="domain" description="NAD-dependent epimerase/dehydratase" evidence="2">
    <location>
        <begin position="18"/>
        <end position="232"/>
    </location>
</feature>
<reference evidence="4 5" key="1">
    <citation type="submission" date="2018-04" db="EMBL/GenBank/DDBJ databases">
        <title>Pseudomonas sp. nov., isolated from mangrove soil.</title>
        <authorList>
            <person name="Chen C."/>
        </authorList>
    </citation>
    <scope>NUCLEOTIDE SEQUENCE [LARGE SCALE GENOMIC DNA]</scope>
    <source>
        <strain evidence="4 5">TC-11</strain>
    </source>
</reference>
<feature type="domain" description="DUF1731" evidence="3">
    <location>
        <begin position="266"/>
        <end position="312"/>
    </location>
</feature>